<accession>A0A836IEW8</accession>
<dbReference type="AlphaFoldDB" id="A0A836IEW8"/>
<dbReference type="Proteomes" id="UP000674318">
    <property type="component" value="Chromosome 32"/>
</dbReference>
<organism evidence="2 3">
    <name type="scientific">Porcisia hertigi</name>
    <dbReference type="NCBI Taxonomy" id="2761500"/>
    <lineage>
        <taxon>Eukaryota</taxon>
        <taxon>Discoba</taxon>
        <taxon>Euglenozoa</taxon>
        <taxon>Kinetoplastea</taxon>
        <taxon>Metakinetoplastina</taxon>
        <taxon>Trypanosomatida</taxon>
        <taxon>Trypanosomatidae</taxon>
        <taxon>Leishmaniinae</taxon>
        <taxon>Porcisia</taxon>
    </lineage>
</organism>
<proteinExistence type="predicted"/>
<feature type="coiled-coil region" evidence="1">
    <location>
        <begin position="282"/>
        <end position="309"/>
    </location>
</feature>
<dbReference type="PANTHER" id="PTHR10552:SF10">
    <property type="entry name" value="U2 SMALL NUCLEAR RIBONUCLEOPROTEIN 40K"/>
    <property type="match status" value="1"/>
</dbReference>
<sequence>MRLTIDLVRLAPQFTNTMLQREIDLRGLRISSLDEHVLVLLNNDFDVVNLSSNALTALEYFPTRTASGSSGKDVLMSRVSTLIAHRNEIQRVSLASCVLALPNVVHFLADHNRIARVRDLYFLRHWKKLEIVSFENNPVWESNSDNFDSGKLRAFLVFLCPKLKLINYQRVTAVDRERAQAASGEFKKVVQSWQVSPTLSTAVYSPSLSTVGEKKVRKRGREGRAAAAAAASLVSSNALDAELNNGASSAEPAASAAADVNANDDAALQARLDQLEERLLSDDVTAEEIAQLEEEMTEISERMAAARKRKRH</sequence>
<comment type="caution">
    <text evidence="2">The sequence shown here is derived from an EMBL/GenBank/DDBJ whole genome shotgun (WGS) entry which is preliminary data.</text>
</comment>
<dbReference type="InterPro" id="IPR044640">
    <property type="entry name" value="RU2A"/>
</dbReference>
<gene>
    <name evidence="2" type="ORF">JKF63_02374</name>
</gene>
<dbReference type="RefSeq" id="XP_067754559.1">
    <property type="nucleotide sequence ID" value="XM_067898402.1"/>
</dbReference>
<name>A0A836IEW8_9TRYP</name>
<protein>
    <submittedName>
        <fullName evidence="2">Uncharacterized protein</fullName>
    </submittedName>
</protein>
<dbReference type="SUPFAM" id="SSF52058">
    <property type="entry name" value="L domain-like"/>
    <property type="match status" value="1"/>
</dbReference>
<dbReference type="GO" id="GO:0030620">
    <property type="term" value="F:U2 snRNA binding"/>
    <property type="evidence" value="ECO:0007669"/>
    <property type="project" value="InterPro"/>
</dbReference>
<dbReference type="GeneID" id="94288479"/>
<dbReference type="PANTHER" id="PTHR10552">
    <property type="entry name" value="U2 SMALL NUCLEAR RIBONUCLEOPROTEIN A"/>
    <property type="match status" value="1"/>
</dbReference>
<dbReference type="Gene3D" id="3.80.10.10">
    <property type="entry name" value="Ribonuclease Inhibitor"/>
    <property type="match status" value="1"/>
</dbReference>
<evidence type="ECO:0000313" key="2">
    <source>
        <dbReference type="EMBL" id="KAG5496076.1"/>
    </source>
</evidence>
<evidence type="ECO:0000313" key="3">
    <source>
        <dbReference type="Proteomes" id="UP000674318"/>
    </source>
</evidence>
<dbReference type="GO" id="GO:0000398">
    <property type="term" value="P:mRNA splicing, via spliceosome"/>
    <property type="evidence" value="ECO:0007669"/>
    <property type="project" value="InterPro"/>
</dbReference>
<reference evidence="2 3" key="1">
    <citation type="submission" date="2021-02" db="EMBL/GenBank/DDBJ databases">
        <title>Porcisia hertigi Genome sequencing and assembly.</title>
        <authorList>
            <person name="Almutairi H."/>
            <person name="Gatherer D."/>
        </authorList>
    </citation>
    <scope>NUCLEOTIDE SEQUENCE [LARGE SCALE GENOMIC DNA]</scope>
    <source>
        <strain evidence="2 3">C119</strain>
    </source>
</reference>
<evidence type="ECO:0000256" key="1">
    <source>
        <dbReference type="SAM" id="Coils"/>
    </source>
</evidence>
<dbReference type="KEGG" id="phet:94288479"/>
<dbReference type="OrthoDB" id="433501at2759"/>
<dbReference type="EMBL" id="JAFJZO010000032">
    <property type="protein sequence ID" value="KAG5496076.1"/>
    <property type="molecule type" value="Genomic_DNA"/>
</dbReference>
<dbReference type="InterPro" id="IPR032675">
    <property type="entry name" value="LRR_dom_sf"/>
</dbReference>
<keyword evidence="1" id="KW-0175">Coiled coil</keyword>
<keyword evidence="3" id="KW-1185">Reference proteome</keyword>
<dbReference type="Pfam" id="PF14580">
    <property type="entry name" value="LRR_9"/>
    <property type="match status" value="1"/>
</dbReference>